<proteinExistence type="predicted"/>
<dbReference type="PRINTS" id="PR01590">
    <property type="entry name" value="HTHFIS"/>
</dbReference>
<dbReference type="PANTHER" id="PTHR32071">
    <property type="entry name" value="TRANSCRIPTIONAL REGULATORY PROTEIN"/>
    <property type="match status" value="1"/>
</dbReference>
<dbReference type="Pfam" id="PF02954">
    <property type="entry name" value="HTH_8"/>
    <property type="match status" value="1"/>
</dbReference>
<evidence type="ECO:0000259" key="7">
    <source>
        <dbReference type="PROSITE" id="PS50110"/>
    </source>
</evidence>
<dbReference type="Gene3D" id="1.10.10.60">
    <property type="entry name" value="Homeodomain-like"/>
    <property type="match status" value="1"/>
</dbReference>
<dbReference type="GO" id="GO:0000160">
    <property type="term" value="P:phosphorelay signal transduction system"/>
    <property type="evidence" value="ECO:0007669"/>
    <property type="project" value="InterPro"/>
</dbReference>
<evidence type="ECO:0000256" key="2">
    <source>
        <dbReference type="ARBA" id="ARBA00022840"/>
    </source>
</evidence>
<dbReference type="CDD" id="cd00009">
    <property type="entry name" value="AAA"/>
    <property type="match status" value="1"/>
</dbReference>
<dbReference type="GO" id="GO:0005524">
    <property type="term" value="F:ATP binding"/>
    <property type="evidence" value="ECO:0007669"/>
    <property type="project" value="UniProtKB-KW"/>
</dbReference>
<dbReference type="InterPro" id="IPR002078">
    <property type="entry name" value="Sigma_54_int"/>
</dbReference>
<feature type="domain" description="Sigma-54 factor interaction" evidence="6">
    <location>
        <begin position="153"/>
        <end position="379"/>
    </location>
</feature>
<evidence type="ECO:0000256" key="1">
    <source>
        <dbReference type="ARBA" id="ARBA00022741"/>
    </source>
</evidence>
<reference evidence="8 9" key="1">
    <citation type="submission" date="2020-05" db="EMBL/GenBank/DDBJ databases">
        <title>Draft genome sequence of Desulfovibrio psychrotolerans JS1T.</title>
        <authorList>
            <person name="Ueno A."/>
            <person name="Tamazawa S."/>
            <person name="Tamamura S."/>
            <person name="Murakami T."/>
            <person name="Kiyama T."/>
            <person name="Inomata H."/>
            <person name="Amano Y."/>
            <person name="Miyakawa K."/>
            <person name="Tamaki H."/>
            <person name="Naganuma T."/>
            <person name="Kaneko K."/>
        </authorList>
    </citation>
    <scope>NUCLEOTIDE SEQUENCE [LARGE SCALE GENOMIC DNA]</scope>
    <source>
        <strain evidence="8 9">JS1</strain>
    </source>
</reference>
<dbReference type="PROSITE" id="PS00675">
    <property type="entry name" value="SIGMA54_INTERACT_1"/>
    <property type="match status" value="1"/>
</dbReference>
<protein>
    <submittedName>
        <fullName evidence="8">Sigma-54-dependent Fis family transcriptional regulator</fullName>
    </submittedName>
</protein>
<dbReference type="SUPFAM" id="SSF52540">
    <property type="entry name" value="P-loop containing nucleoside triphosphate hydrolases"/>
    <property type="match status" value="1"/>
</dbReference>
<dbReference type="AlphaFoldDB" id="A0A7J0BPN5"/>
<dbReference type="InterPro" id="IPR009057">
    <property type="entry name" value="Homeodomain-like_sf"/>
</dbReference>
<keyword evidence="4" id="KW-0804">Transcription</keyword>
<evidence type="ECO:0000256" key="5">
    <source>
        <dbReference type="PROSITE-ProRule" id="PRU00169"/>
    </source>
</evidence>
<dbReference type="InterPro" id="IPR011006">
    <property type="entry name" value="CheY-like_superfamily"/>
</dbReference>
<feature type="modified residue" description="4-aspartylphosphate" evidence="5">
    <location>
        <position position="58"/>
    </location>
</feature>
<dbReference type="SUPFAM" id="SSF46689">
    <property type="entry name" value="Homeodomain-like"/>
    <property type="match status" value="1"/>
</dbReference>
<dbReference type="InterPro" id="IPR003593">
    <property type="entry name" value="AAA+_ATPase"/>
</dbReference>
<dbReference type="Gene3D" id="3.40.50.2300">
    <property type="match status" value="1"/>
</dbReference>
<sequence>MTRFPTYPVLLVDDEETWLRSFSLALKSQGIDNIICCQDSRKVPEILAETEIEVIAADLAMPGIPGDELIDMVTARYPDIPVLVITGLSQVETAVRCIKRGAFDFFVKTNDKSSLVSGIRHAIQIRELKRENSSLRSRFLHDTLEHPEAFESIVTCSKTMRSVFQYIEAIAPSSQPVLITGESGVGKELVAQAIHRLSGRQGEFIPVNVAGLDDNIFADTLFGHRKGAFTGADKARPGLVENARGGTLFLDEIGDLAPASQVKLLRLVQEREYLPIGSDVTRKTDARIIAATNAEPEALNDPDRFRSDLYYRLRAHHVHLPPLRDRREDLPLLVDHFLRKGCGNRKKPALPPALLPMLAAYPFPGNVRELQFLILDALSCSGSDMLDMERISTHIGKHPSAGLIPHAVHPPHKEETPESVSPALPATETGNGHILFGPELPTLRHACDALVSEAMRRTGGNQALAATLLGISRQALNKRLHKARD</sequence>
<keyword evidence="2" id="KW-0067">ATP-binding</keyword>
<dbReference type="Pfam" id="PF00072">
    <property type="entry name" value="Response_reg"/>
    <property type="match status" value="1"/>
</dbReference>
<dbReference type="FunFam" id="3.40.50.300:FF:000006">
    <property type="entry name" value="DNA-binding transcriptional regulator NtrC"/>
    <property type="match status" value="1"/>
</dbReference>
<keyword evidence="9" id="KW-1185">Reference proteome</keyword>
<dbReference type="SMART" id="SM00382">
    <property type="entry name" value="AAA"/>
    <property type="match status" value="1"/>
</dbReference>
<gene>
    <name evidence="8" type="ORF">DSM19430T_02930</name>
</gene>
<dbReference type="SUPFAM" id="SSF52172">
    <property type="entry name" value="CheY-like"/>
    <property type="match status" value="1"/>
</dbReference>
<dbReference type="PROSITE" id="PS50110">
    <property type="entry name" value="RESPONSE_REGULATORY"/>
    <property type="match status" value="1"/>
</dbReference>
<dbReference type="SMART" id="SM00448">
    <property type="entry name" value="REC"/>
    <property type="match status" value="1"/>
</dbReference>
<dbReference type="RefSeq" id="WP_174408316.1">
    <property type="nucleotide sequence ID" value="NZ_BLVP01000001.1"/>
</dbReference>
<keyword evidence="3" id="KW-0805">Transcription regulation</keyword>
<dbReference type="GO" id="GO:0043565">
    <property type="term" value="F:sequence-specific DNA binding"/>
    <property type="evidence" value="ECO:0007669"/>
    <property type="project" value="InterPro"/>
</dbReference>
<dbReference type="EMBL" id="BLVP01000001">
    <property type="protein sequence ID" value="GFM35609.1"/>
    <property type="molecule type" value="Genomic_DNA"/>
</dbReference>
<dbReference type="Gene3D" id="1.10.8.60">
    <property type="match status" value="1"/>
</dbReference>
<dbReference type="InterPro" id="IPR058031">
    <property type="entry name" value="AAA_lid_NorR"/>
</dbReference>
<dbReference type="InterPro" id="IPR025662">
    <property type="entry name" value="Sigma_54_int_dom_ATP-bd_1"/>
</dbReference>
<evidence type="ECO:0000313" key="8">
    <source>
        <dbReference type="EMBL" id="GFM35609.1"/>
    </source>
</evidence>
<evidence type="ECO:0000313" key="9">
    <source>
        <dbReference type="Proteomes" id="UP000503820"/>
    </source>
</evidence>
<keyword evidence="1" id="KW-0547">Nucleotide-binding</keyword>
<dbReference type="InterPro" id="IPR027417">
    <property type="entry name" value="P-loop_NTPase"/>
</dbReference>
<dbReference type="Pfam" id="PF25601">
    <property type="entry name" value="AAA_lid_14"/>
    <property type="match status" value="1"/>
</dbReference>
<evidence type="ECO:0000256" key="3">
    <source>
        <dbReference type="ARBA" id="ARBA00023015"/>
    </source>
</evidence>
<dbReference type="Pfam" id="PF00158">
    <property type="entry name" value="Sigma54_activat"/>
    <property type="match status" value="1"/>
</dbReference>
<accession>A0A7J0BPN5</accession>
<dbReference type="CDD" id="cd00156">
    <property type="entry name" value="REC"/>
    <property type="match status" value="1"/>
</dbReference>
<feature type="domain" description="Response regulatory" evidence="7">
    <location>
        <begin position="8"/>
        <end position="123"/>
    </location>
</feature>
<dbReference type="GO" id="GO:0006355">
    <property type="term" value="P:regulation of DNA-templated transcription"/>
    <property type="evidence" value="ECO:0007669"/>
    <property type="project" value="InterPro"/>
</dbReference>
<name>A0A7J0BPN5_9BACT</name>
<dbReference type="PROSITE" id="PS50045">
    <property type="entry name" value="SIGMA54_INTERACT_4"/>
    <property type="match status" value="1"/>
</dbReference>
<dbReference type="InterPro" id="IPR002197">
    <property type="entry name" value="HTH_Fis"/>
</dbReference>
<comment type="caution">
    <text evidence="8">The sequence shown here is derived from an EMBL/GenBank/DDBJ whole genome shotgun (WGS) entry which is preliminary data.</text>
</comment>
<dbReference type="Proteomes" id="UP000503820">
    <property type="component" value="Unassembled WGS sequence"/>
</dbReference>
<keyword evidence="5" id="KW-0597">Phosphoprotein</keyword>
<evidence type="ECO:0000259" key="6">
    <source>
        <dbReference type="PROSITE" id="PS50045"/>
    </source>
</evidence>
<dbReference type="PANTHER" id="PTHR32071:SF13">
    <property type="entry name" value="RESPONSE REGULATOR HSFA"/>
    <property type="match status" value="1"/>
</dbReference>
<organism evidence="8 9">
    <name type="scientific">Desulfovibrio psychrotolerans</name>
    <dbReference type="NCBI Taxonomy" id="415242"/>
    <lineage>
        <taxon>Bacteria</taxon>
        <taxon>Pseudomonadati</taxon>
        <taxon>Thermodesulfobacteriota</taxon>
        <taxon>Desulfovibrionia</taxon>
        <taxon>Desulfovibrionales</taxon>
        <taxon>Desulfovibrionaceae</taxon>
        <taxon>Desulfovibrio</taxon>
    </lineage>
</organism>
<dbReference type="InterPro" id="IPR001789">
    <property type="entry name" value="Sig_transdc_resp-reg_receiver"/>
</dbReference>
<dbReference type="Gene3D" id="3.40.50.300">
    <property type="entry name" value="P-loop containing nucleotide triphosphate hydrolases"/>
    <property type="match status" value="1"/>
</dbReference>
<evidence type="ECO:0000256" key="4">
    <source>
        <dbReference type="ARBA" id="ARBA00023163"/>
    </source>
</evidence>